<evidence type="ECO:0000256" key="1">
    <source>
        <dbReference type="SAM" id="SignalP"/>
    </source>
</evidence>
<evidence type="ECO:0000313" key="3">
    <source>
        <dbReference type="EMBL" id="KAE9536722.1"/>
    </source>
</evidence>
<name>A0A6G0TQ89_APHGL</name>
<dbReference type="OrthoDB" id="72053at2759"/>
<dbReference type="PANTHER" id="PTHR19991:SF2">
    <property type="entry name" value="GH08893P"/>
    <property type="match status" value="1"/>
</dbReference>
<dbReference type="CDD" id="cd02961">
    <property type="entry name" value="PDI_a_family"/>
    <property type="match status" value="1"/>
</dbReference>
<dbReference type="SUPFAM" id="SSF52833">
    <property type="entry name" value="Thioredoxin-like"/>
    <property type="match status" value="2"/>
</dbReference>
<keyword evidence="4" id="KW-1185">Reference proteome</keyword>
<dbReference type="InterPro" id="IPR036249">
    <property type="entry name" value="Thioredoxin-like_sf"/>
</dbReference>
<comment type="caution">
    <text evidence="3">The sequence shown here is derived from an EMBL/GenBank/DDBJ whole genome shotgun (WGS) entry which is preliminary data.</text>
</comment>
<dbReference type="Gene3D" id="3.40.30.10">
    <property type="entry name" value="Glutaredoxin"/>
    <property type="match status" value="2"/>
</dbReference>
<sequence>MLCKCFFLLLMFCGLLTDLIKCQTLEVVTDNELLDLCRSENQVVALFTLKDCEKCKKYEETLTQIREELVDSLNAWVVKVEGSNLVHIYNPAKEPALVMFRHGVPLLIPESEAVNDEFLIDMLLNNRDPIVKELNDNSFEHLTQASTGATTGDWFIKFYSSDSIECQRLQARWETVGAKLKNRVNVARINRYIGGSITARRFSISQSPTFVLLRRGVMYTYTSSDYTIESFLKFVEEDYKFTVKGQVPQPKSTFDDFVHMCFDVLRENPLAWKLGLTVLSVILLCLAALKKTSKSSEYKSKKKSTKTSSKKSKGGEYYSSWPSYSVPPLVFTYQKKYNKSFIFYIMDYGSYYLLRVDIRCYVMIIYYKINGRSYNVLFICIHKKLFFFITENRFIVIFEYTIGGFICEVWFMRGLAKTLSVDECQNMVKIM</sequence>
<evidence type="ECO:0000259" key="2">
    <source>
        <dbReference type="Pfam" id="PF00085"/>
    </source>
</evidence>
<dbReference type="Proteomes" id="UP000475862">
    <property type="component" value="Unassembled WGS sequence"/>
</dbReference>
<protein>
    <recommendedName>
        <fullName evidence="2">Thioredoxin domain-containing protein</fullName>
    </recommendedName>
</protein>
<feature type="chain" id="PRO_5026237785" description="Thioredoxin domain-containing protein" evidence="1">
    <location>
        <begin position="23"/>
        <end position="431"/>
    </location>
</feature>
<dbReference type="EMBL" id="VYZN01000021">
    <property type="protein sequence ID" value="KAE9536722.1"/>
    <property type="molecule type" value="Genomic_DNA"/>
</dbReference>
<dbReference type="AlphaFoldDB" id="A0A6G0TQ89"/>
<feature type="domain" description="Thioredoxin" evidence="2">
    <location>
        <begin position="132"/>
        <end position="232"/>
    </location>
</feature>
<reference evidence="3 4" key="1">
    <citation type="submission" date="2019-08" db="EMBL/GenBank/DDBJ databases">
        <title>The genome of the soybean aphid Biotype 1, its phylome, world population structure and adaptation to the North American continent.</title>
        <authorList>
            <person name="Giordano R."/>
            <person name="Donthu R.K."/>
            <person name="Hernandez A.G."/>
            <person name="Wright C.L."/>
            <person name="Zimin A.V."/>
        </authorList>
    </citation>
    <scope>NUCLEOTIDE SEQUENCE [LARGE SCALE GENOMIC DNA]</scope>
    <source>
        <tissue evidence="3">Whole aphids</tissue>
    </source>
</reference>
<dbReference type="PANTHER" id="PTHR19991">
    <property type="entry name" value="L 2 01289"/>
    <property type="match status" value="1"/>
</dbReference>
<proteinExistence type="predicted"/>
<feature type="signal peptide" evidence="1">
    <location>
        <begin position="1"/>
        <end position="22"/>
    </location>
</feature>
<accession>A0A6G0TQ89</accession>
<dbReference type="InterPro" id="IPR013766">
    <property type="entry name" value="Thioredoxin_domain"/>
</dbReference>
<organism evidence="3 4">
    <name type="scientific">Aphis glycines</name>
    <name type="common">Soybean aphid</name>
    <dbReference type="NCBI Taxonomy" id="307491"/>
    <lineage>
        <taxon>Eukaryota</taxon>
        <taxon>Metazoa</taxon>
        <taxon>Ecdysozoa</taxon>
        <taxon>Arthropoda</taxon>
        <taxon>Hexapoda</taxon>
        <taxon>Insecta</taxon>
        <taxon>Pterygota</taxon>
        <taxon>Neoptera</taxon>
        <taxon>Paraneoptera</taxon>
        <taxon>Hemiptera</taxon>
        <taxon>Sternorrhyncha</taxon>
        <taxon>Aphidomorpha</taxon>
        <taxon>Aphidoidea</taxon>
        <taxon>Aphididae</taxon>
        <taxon>Aphidini</taxon>
        <taxon>Aphis</taxon>
        <taxon>Aphis</taxon>
    </lineage>
</organism>
<dbReference type="Pfam" id="PF00085">
    <property type="entry name" value="Thioredoxin"/>
    <property type="match status" value="1"/>
</dbReference>
<evidence type="ECO:0000313" key="4">
    <source>
        <dbReference type="Proteomes" id="UP000475862"/>
    </source>
</evidence>
<keyword evidence="1" id="KW-0732">Signal</keyword>
<gene>
    <name evidence="3" type="ORF">AGLY_006955</name>
</gene>